<comment type="caution">
    <text evidence="2">The sequence shown here is derived from an EMBL/GenBank/DDBJ whole genome shotgun (WGS) entry which is preliminary data.</text>
</comment>
<feature type="transmembrane region" description="Helical" evidence="1">
    <location>
        <begin position="119"/>
        <end position="144"/>
    </location>
</feature>
<dbReference type="AlphaFoldDB" id="A0A3A6W4T1"/>
<feature type="transmembrane region" description="Helical" evidence="1">
    <location>
        <begin position="196"/>
        <end position="221"/>
    </location>
</feature>
<sequence>MERKWYLDLWALIREPFKRGIPEIVEFGTIQRGFACSIGMLVINLLVSWSLGFGLSYFLGNSPLQLGVILGVMAGAGIFTVVFYALMTFAVLAIYSVIFSQIANKFGAHTNYESILKICWYQGAYSMVISLILSIVQAILVLIVNGLNLDVYAPDIILYIIGFSYWILQVVAYIWGFWVSLTLVARQIEKRRLSTFGIGILASLVPVVFVGILVGLVMLAVRM</sequence>
<name>A0A3A6W4T1_9FIRM</name>
<proteinExistence type="predicted"/>
<evidence type="ECO:0000313" key="2">
    <source>
        <dbReference type="EMBL" id="RJY50659.1"/>
    </source>
</evidence>
<reference evidence="2 3" key="1">
    <citation type="submission" date="2018-09" db="EMBL/GenBank/DDBJ databases">
        <title>Genome sequence of Veillonella atypica isolated from periodontal Korean patients.</title>
        <authorList>
            <person name="Lee J.-H."/>
            <person name="Moon J.-H."/>
            <person name="Shin S.-Y."/>
        </authorList>
    </citation>
    <scope>NUCLEOTIDE SEQUENCE [LARGE SCALE GENOMIC DNA]</scope>
    <source>
        <strain evidence="2 3">KHUD_V1</strain>
    </source>
</reference>
<organism evidence="2 3">
    <name type="scientific">Veillonella atypica</name>
    <dbReference type="NCBI Taxonomy" id="39777"/>
    <lineage>
        <taxon>Bacteria</taxon>
        <taxon>Bacillati</taxon>
        <taxon>Bacillota</taxon>
        <taxon>Negativicutes</taxon>
        <taxon>Veillonellales</taxon>
        <taxon>Veillonellaceae</taxon>
        <taxon>Veillonella</taxon>
    </lineage>
</organism>
<evidence type="ECO:0000313" key="3">
    <source>
        <dbReference type="Proteomes" id="UP000277803"/>
    </source>
</evidence>
<evidence type="ECO:0008006" key="4">
    <source>
        <dbReference type="Google" id="ProtNLM"/>
    </source>
</evidence>
<keyword evidence="1" id="KW-0812">Transmembrane</keyword>
<feature type="transmembrane region" description="Helical" evidence="1">
    <location>
        <begin position="41"/>
        <end position="60"/>
    </location>
</feature>
<protein>
    <recommendedName>
        <fullName evidence="4">Yip1 domain-containing protein</fullName>
    </recommendedName>
</protein>
<feature type="transmembrane region" description="Helical" evidence="1">
    <location>
        <begin position="66"/>
        <end position="98"/>
    </location>
</feature>
<accession>A0A3A6W4T1</accession>
<dbReference type="Proteomes" id="UP000277803">
    <property type="component" value="Unassembled WGS sequence"/>
</dbReference>
<gene>
    <name evidence="2" type="ORF">D2965_04630</name>
</gene>
<dbReference type="RefSeq" id="WP_119982434.1">
    <property type="nucleotide sequence ID" value="NZ_QXZZ01000024.1"/>
</dbReference>
<keyword evidence="1" id="KW-0472">Membrane</keyword>
<feature type="transmembrane region" description="Helical" evidence="1">
    <location>
        <begin position="156"/>
        <end position="184"/>
    </location>
</feature>
<keyword evidence="1" id="KW-1133">Transmembrane helix</keyword>
<dbReference type="EMBL" id="QXZZ01000024">
    <property type="protein sequence ID" value="RJY50659.1"/>
    <property type="molecule type" value="Genomic_DNA"/>
</dbReference>
<evidence type="ECO:0000256" key="1">
    <source>
        <dbReference type="SAM" id="Phobius"/>
    </source>
</evidence>